<evidence type="ECO:0000313" key="1">
    <source>
        <dbReference type="EMBL" id="SCG85363.1"/>
    </source>
</evidence>
<dbReference type="PATRIC" id="fig|129848.4.peg.800"/>
<accession>A0A1D3L1D2</accession>
<protein>
    <submittedName>
        <fullName evidence="1">VWA containing CoxE family protein</fullName>
    </submittedName>
</protein>
<dbReference type="AlphaFoldDB" id="A0A1D3L1D2"/>
<dbReference type="EMBL" id="LT607756">
    <property type="protein sequence ID" value="SCG85363.1"/>
    <property type="molecule type" value="Genomic_DNA"/>
</dbReference>
<dbReference type="KEGG" id="mcub:MCBB_0797"/>
<dbReference type="PANTHER" id="PTHR39338">
    <property type="entry name" value="BLL5662 PROTEIN-RELATED"/>
    <property type="match status" value="1"/>
</dbReference>
<dbReference type="RefSeq" id="WP_071907978.1">
    <property type="nucleotide sequence ID" value="NZ_LT607756.1"/>
</dbReference>
<dbReference type="PIRSF" id="PIRSF010256">
    <property type="entry name" value="CoxE_vWa"/>
    <property type="match status" value="1"/>
</dbReference>
<dbReference type="Proteomes" id="UP000094707">
    <property type="component" value="Chromosome I"/>
</dbReference>
<dbReference type="GeneID" id="30411648"/>
<proteinExistence type="predicted"/>
<gene>
    <name evidence="1" type="ORF">MCBB_0797</name>
</gene>
<name>A0A1D3L1D2_9EURY</name>
<reference evidence="1 2" key="1">
    <citation type="submission" date="2016-08" db="EMBL/GenBank/DDBJ databases">
        <authorList>
            <person name="Seilhamer J.J."/>
        </authorList>
    </citation>
    <scope>NUCLEOTIDE SEQUENCE [LARGE SCALE GENOMIC DNA]</scope>
    <source>
        <strain evidence="1">Buetzberg</strain>
    </source>
</reference>
<dbReference type="InterPro" id="IPR008912">
    <property type="entry name" value="Uncharacterised_CoxE"/>
</dbReference>
<dbReference type="OrthoDB" id="69112at2157"/>
<dbReference type="Pfam" id="PF05762">
    <property type="entry name" value="VWA_CoxE"/>
    <property type="match status" value="1"/>
</dbReference>
<dbReference type="STRING" id="118062.MCBB_0797"/>
<keyword evidence="2" id="KW-1185">Reference proteome</keyword>
<sequence length="388" mass="44738">MDKIVKLSGLLREKGIPASVRSTQTATEAYKILKKDSKENENVLRDALAAIYLKDKRQFPTFKETFDSIFSPEESDTAKETEEKITDSSKKRSNSKMFLKVYNYSFKVLEPEKGKPEKSDVDGIDYMPPLDENLQNPFDESELLQRDITQLNSFEPELLDLCQKLGRKIANRRARRLNESRNMRPDIRRTMRKNLKYGGTLIDLVRSKPKIKKSEHIFLNDISGSCDWISSWFFCMVYTAQTSFHRAKTFDFDNKTIETTSALEEPKLLDAFVKVRDLRQKSSMIHGTSNMYTAFKSFQSQVNINNKSYVLILSDCRDWAGPKSGKKPLSAEVLEEIARRAKRVVVLNPEPRNKWNVVDSCVSYYEDAGADFFEVRNLVQLADLVTKL</sequence>
<dbReference type="InterPro" id="IPR011195">
    <property type="entry name" value="UCP010256"/>
</dbReference>
<evidence type="ECO:0000313" key="2">
    <source>
        <dbReference type="Proteomes" id="UP000094707"/>
    </source>
</evidence>
<organism evidence="1 2">
    <name type="scientific">Methanobacterium congolense</name>
    <dbReference type="NCBI Taxonomy" id="118062"/>
    <lineage>
        <taxon>Archaea</taxon>
        <taxon>Methanobacteriati</taxon>
        <taxon>Methanobacteriota</taxon>
        <taxon>Methanomada group</taxon>
        <taxon>Methanobacteria</taxon>
        <taxon>Methanobacteriales</taxon>
        <taxon>Methanobacteriaceae</taxon>
        <taxon>Methanobacterium</taxon>
    </lineage>
</organism>